<keyword evidence="4" id="KW-1185">Reference proteome</keyword>
<feature type="transmembrane region" description="Helical" evidence="2">
    <location>
        <begin position="133"/>
        <end position="152"/>
    </location>
</feature>
<name>M2R7G7_CERS8</name>
<sequence length="339" mass="37140">MELIWGRKFNVVILLFHLNRCVTFGWTVTNLLGTFLSYSENPVVSSTKRLRALYLTLAKVFSGVRVYAVSGGTWWLSIIVCLLNIVPIATNAYYESSISWVVAEIPVVGIVCVGGSSVSNLENIRFDCELVTVGTRTSMITADVIVLLVTWFKTYSVKRDAHRHGIQTPLVTMLLVDGIHFSEALLALNVLQMVGWITNVFIDSTPYFVTPLSSVIMSRFFLNLRQAADGPRGMADLDGNYDSMAFSPNLPPPMRSHQSSLRFASFVGNAGEDLTIGPDTNDPDLQWIADDSGLASEHKPEPAASSAVSSDHSGVWDGFQQDVQLASADRDNTNVSTPV</sequence>
<dbReference type="Proteomes" id="UP000016930">
    <property type="component" value="Unassembled WGS sequence"/>
</dbReference>
<feature type="region of interest" description="Disordered" evidence="1">
    <location>
        <begin position="293"/>
        <end position="339"/>
    </location>
</feature>
<evidence type="ECO:0008006" key="5">
    <source>
        <dbReference type="Google" id="ProtNLM"/>
    </source>
</evidence>
<feature type="transmembrane region" description="Helical" evidence="2">
    <location>
        <begin position="101"/>
        <end position="121"/>
    </location>
</feature>
<proteinExistence type="predicted"/>
<feature type="transmembrane region" description="Helical" evidence="2">
    <location>
        <begin position="74"/>
        <end position="94"/>
    </location>
</feature>
<evidence type="ECO:0000256" key="1">
    <source>
        <dbReference type="SAM" id="MobiDB-lite"/>
    </source>
</evidence>
<evidence type="ECO:0000313" key="3">
    <source>
        <dbReference type="EMBL" id="EMD40375.1"/>
    </source>
</evidence>
<dbReference type="OrthoDB" id="2756573at2759"/>
<dbReference type="HOGENOM" id="CLU_053360_1_0_1"/>
<dbReference type="EMBL" id="KB445792">
    <property type="protein sequence ID" value="EMD40375.1"/>
    <property type="molecule type" value="Genomic_DNA"/>
</dbReference>
<gene>
    <name evidence="3" type="ORF">CERSUDRAFT_102782</name>
</gene>
<protein>
    <recommendedName>
        <fullName evidence="5">Transmembrane protein</fullName>
    </recommendedName>
</protein>
<keyword evidence="2" id="KW-1133">Transmembrane helix</keyword>
<dbReference type="AlphaFoldDB" id="M2R7G7"/>
<keyword evidence="2" id="KW-0472">Membrane</keyword>
<organism evidence="3 4">
    <name type="scientific">Ceriporiopsis subvermispora (strain B)</name>
    <name type="common">White-rot fungus</name>
    <name type="synonym">Gelatoporia subvermispora</name>
    <dbReference type="NCBI Taxonomy" id="914234"/>
    <lineage>
        <taxon>Eukaryota</taxon>
        <taxon>Fungi</taxon>
        <taxon>Dikarya</taxon>
        <taxon>Basidiomycota</taxon>
        <taxon>Agaricomycotina</taxon>
        <taxon>Agaricomycetes</taxon>
        <taxon>Polyporales</taxon>
        <taxon>Gelatoporiaceae</taxon>
        <taxon>Gelatoporia</taxon>
    </lineage>
</organism>
<accession>M2R7G7</accession>
<evidence type="ECO:0000313" key="4">
    <source>
        <dbReference type="Proteomes" id="UP000016930"/>
    </source>
</evidence>
<keyword evidence="2" id="KW-0812">Transmembrane</keyword>
<evidence type="ECO:0000256" key="2">
    <source>
        <dbReference type="SAM" id="Phobius"/>
    </source>
</evidence>
<reference evidence="3 4" key="1">
    <citation type="journal article" date="2012" name="Proc. Natl. Acad. Sci. U.S.A.">
        <title>Comparative genomics of Ceriporiopsis subvermispora and Phanerochaete chrysosporium provide insight into selective ligninolysis.</title>
        <authorList>
            <person name="Fernandez-Fueyo E."/>
            <person name="Ruiz-Duenas F.J."/>
            <person name="Ferreira P."/>
            <person name="Floudas D."/>
            <person name="Hibbett D.S."/>
            <person name="Canessa P."/>
            <person name="Larrondo L.F."/>
            <person name="James T.Y."/>
            <person name="Seelenfreund D."/>
            <person name="Lobos S."/>
            <person name="Polanco R."/>
            <person name="Tello M."/>
            <person name="Honda Y."/>
            <person name="Watanabe T."/>
            <person name="Watanabe T."/>
            <person name="Ryu J.S."/>
            <person name="Kubicek C.P."/>
            <person name="Schmoll M."/>
            <person name="Gaskell J."/>
            <person name="Hammel K.E."/>
            <person name="St John F.J."/>
            <person name="Vanden Wymelenberg A."/>
            <person name="Sabat G."/>
            <person name="Splinter BonDurant S."/>
            <person name="Syed K."/>
            <person name="Yadav J.S."/>
            <person name="Doddapaneni H."/>
            <person name="Subramanian V."/>
            <person name="Lavin J.L."/>
            <person name="Oguiza J.A."/>
            <person name="Perez G."/>
            <person name="Pisabarro A.G."/>
            <person name="Ramirez L."/>
            <person name="Santoyo F."/>
            <person name="Master E."/>
            <person name="Coutinho P.M."/>
            <person name="Henrissat B."/>
            <person name="Lombard V."/>
            <person name="Magnuson J.K."/>
            <person name="Kuees U."/>
            <person name="Hori C."/>
            <person name="Igarashi K."/>
            <person name="Samejima M."/>
            <person name="Held B.W."/>
            <person name="Barry K.W."/>
            <person name="LaButti K.M."/>
            <person name="Lapidus A."/>
            <person name="Lindquist E.A."/>
            <person name="Lucas S.M."/>
            <person name="Riley R."/>
            <person name="Salamov A.A."/>
            <person name="Hoffmeister D."/>
            <person name="Schwenk D."/>
            <person name="Hadar Y."/>
            <person name="Yarden O."/>
            <person name="de Vries R.P."/>
            <person name="Wiebenga A."/>
            <person name="Stenlid J."/>
            <person name="Eastwood D."/>
            <person name="Grigoriev I.V."/>
            <person name="Berka R.M."/>
            <person name="Blanchette R.A."/>
            <person name="Kersten P."/>
            <person name="Martinez A.T."/>
            <person name="Vicuna R."/>
            <person name="Cullen D."/>
        </authorList>
    </citation>
    <scope>NUCLEOTIDE SEQUENCE [LARGE SCALE GENOMIC DNA]</scope>
    <source>
        <strain evidence="3 4">B</strain>
    </source>
</reference>
<feature type="transmembrane region" description="Helical" evidence="2">
    <location>
        <begin position="12"/>
        <end position="38"/>
    </location>
</feature>